<dbReference type="AlphaFoldDB" id="A0A1W1XZZ3"/>
<proteinExistence type="predicted"/>
<evidence type="ECO:0000313" key="1">
    <source>
        <dbReference type="EMBL" id="SMC29111.1"/>
    </source>
</evidence>
<sequence length="304" mass="34249">MTSPLAHPNPFHRANWPRAILHPDDYDGSDRLVLEWDFGANSDQERKAVIKTWCARLPGLTQLRWLSVWSRTAPPLFEALCELPQLECLQIKYSTVQQLGPISRLQRLRYLDIGTSGKVEAIAPLATLAQLRHLKLTEFKQIRDYTPLAELSELESLWLACEMYSADAPGSLQAFTRLEKLRELLLDVSHVDSLLPLAALPQLAELTLNNIRPMADYAELAALLPKVQCRWLHPYWRYVDWGNGELGLCKRCQQKTMVMLTGKGSGRDLCSHCQADKLAQHVAKFDAVVAATQARQGVGESTPQ</sequence>
<dbReference type="RefSeq" id="WP_084092554.1">
    <property type="nucleotide sequence ID" value="NZ_FWXD01000029.1"/>
</dbReference>
<evidence type="ECO:0000313" key="2">
    <source>
        <dbReference type="Proteomes" id="UP000192761"/>
    </source>
</evidence>
<gene>
    <name evidence="1" type="ORF">SAMN02745857_03610</name>
</gene>
<dbReference type="EMBL" id="FWXD01000029">
    <property type="protein sequence ID" value="SMC29111.1"/>
    <property type="molecule type" value="Genomic_DNA"/>
</dbReference>
<dbReference type="InterPro" id="IPR032675">
    <property type="entry name" value="LRR_dom_sf"/>
</dbReference>
<name>A0A1W1XZZ3_9NEIS</name>
<reference evidence="1 2" key="1">
    <citation type="submission" date="2017-04" db="EMBL/GenBank/DDBJ databases">
        <authorList>
            <person name="Afonso C.L."/>
            <person name="Miller P.J."/>
            <person name="Scott M.A."/>
            <person name="Spackman E."/>
            <person name="Goraichik I."/>
            <person name="Dimitrov K.M."/>
            <person name="Suarez D.L."/>
            <person name="Swayne D.E."/>
        </authorList>
    </citation>
    <scope>NUCLEOTIDE SEQUENCE [LARGE SCALE GENOMIC DNA]</scope>
    <source>
        <strain evidence="1 2">DSM 23236</strain>
    </source>
</reference>
<keyword evidence="2" id="KW-1185">Reference proteome</keyword>
<dbReference type="OrthoDB" id="5965518at2"/>
<dbReference type="Gene3D" id="3.80.10.10">
    <property type="entry name" value="Ribonuclease Inhibitor"/>
    <property type="match status" value="1"/>
</dbReference>
<dbReference type="Proteomes" id="UP000192761">
    <property type="component" value="Unassembled WGS sequence"/>
</dbReference>
<organism evidence="1 2">
    <name type="scientific">Andreprevotia lacus DSM 23236</name>
    <dbReference type="NCBI Taxonomy" id="1121001"/>
    <lineage>
        <taxon>Bacteria</taxon>
        <taxon>Pseudomonadati</taxon>
        <taxon>Pseudomonadota</taxon>
        <taxon>Betaproteobacteria</taxon>
        <taxon>Neisseriales</taxon>
        <taxon>Chitinibacteraceae</taxon>
        <taxon>Andreprevotia</taxon>
    </lineage>
</organism>
<dbReference type="SUPFAM" id="SSF52058">
    <property type="entry name" value="L domain-like"/>
    <property type="match status" value="1"/>
</dbReference>
<dbReference type="STRING" id="1121001.SAMN02745857_03610"/>
<protein>
    <recommendedName>
        <fullName evidence="3">Leucine Rich repeat-containing protein</fullName>
    </recommendedName>
</protein>
<accession>A0A1W1XZZ3</accession>
<evidence type="ECO:0008006" key="3">
    <source>
        <dbReference type="Google" id="ProtNLM"/>
    </source>
</evidence>